<reference evidence="1 2" key="1">
    <citation type="journal article" date="2016" name="Nat. Commun.">
        <title>Thousands of microbial genomes shed light on interconnected biogeochemical processes in an aquifer system.</title>
        <authorList>
            <person name="Anantharaman K."/>
            <person name="Brown C.T."/>
            <person name="Hug L.A."/>
            <person name="Sharon I."/>
            <person name="Castelle C.J."/>
            <person name="Probst A.J."/>
            <person name="Thomas B.C."/>
            <person name="Singh A."/>
            <person name="Wilkins M.J."/>
            <person name="Karaoz U."/>
            <person name="Brodie E.L."/>
            <person name="Williams K.H."/>
            <person name="Hubbard S.S."/>
            <person name="Banfield J.F."/>
        </authorList>
    </citation>
    <scope>NUCLEOTIDE SEQUENCE [LARGE SCALE GENOMIC DNA]</scope>
</reference>
<name>A0A1G1ZJR4_9BACT</name>
<sequence length="63" mass="6265">MIYRTKNLSGGTRTATGTLPISTGGAAGGAWIWTGAGAGAGGVMTIGSWLCAGPRLLGILYPR</sequence>
<gene>
    <name evidence="1" type="ORF">A3E64_00450</name>
</gene>
<organism evidence="1 2">
    <name type="scientific">Candidatus Harrisonbacteria bacterium RIFCSPHIGHO2_12_FULL_48_16</name>
    <dbReference type="NCBI Taxonomy" id="1798405"/>
    <lineage>
        <taxon>Bacteria</taxon>
        <taxon>Candidatus Harrisoniibacteriota</taxon>
    </lineage>
</organism>
<comment type="caution">
    <text evidence="1">The sequence shown here is derived from an EMBL/GenBank/DDBJ whole genome shotgun (WGS) entry which is preliminary data.</text>
</comment>
<evidence type="ECO:0000313" key="2">
    <source>
        <dbReference type="Proteomes" id="UP000177174"/>
    </source>
</evidence>
<protein>
    <submittedName>
        <fullName evidence="1">Uncharacterized protein</fullName>
    </submittedName>
</protein>
<dbReference type="STRING" id="1798405.A3E64_00450"/>
<accession>A0A1G1ZJR4</accession>
<dbReference type="Proteomes" id="UP000177174">
    <property type="component" value="Unassembled WGS sequence"/>
</dbReference>
<dbReference type="EMBL" id="MHJH01000011">
    <property type="protein sequence ID" value="OGY64868.1"/>
    <property type="molecule type" value="Genomic_DNA"/>
</dbReference>
<dbReference type="AlphaFoldDB" id="A0A1G1ZJR4"/>
<proteinExistence type="predicted"/>
<evidence type="ECO:0000313" key="1">
    <source>
        <dbReference type="EMBL" id="OGY64868.1"/>
    </source>
</evidence>